<keyword evidence="3" id="KW-1185">Reference proteome</keyword>
<dbReference type="HOGENOM" id="CLU_046521_2_0_12"/>
<keyword evidence="1" id="KW-0963">Cytoplasm</keyword>
<dbReference type="PANTHER" id="PTHR40596:SF1">
    <property type="entry name" value="CITRATE LYASE ALPHA CHAIN"/>
    <property type="match status" value="1"/>
</dbReference>
<dbReference type="GO" id="GO:0008815">
    <property type="term" value="F:citrate (pro-3S)-lyase activity"/>
    <property type="evidence" value="ECO:0007669"/>
    <property type="project" value="UniProtKB-UniRule"/>
</dbReference>
<dbReference type="NCBIfam" id="TIGR01584">
    <property type="entry name" value="citF"/>
    <property type="match status" value="1"/>
</dbReference>
<dbReference type="AlphaFoldDB" id="F4GLB4"/>
<dbReference type="Gene3D" id="3.40.1080.10">
    <property type="entry name" value="Glutaconate Coenzyme A-transferase"/>
    <property type="match status" value="2"/>
</dbReference>
<dbReference type="eggNOG" id="COG3051">
    <property type="taxonomic scope" value="Bacteria"/>
</dbReference>
<dbReference type="GO" id="GO:0009346">
    <property type="term" value="C:ATP-independent citrate lyase complex"/>
    <property type="evidence" value="ECO:0007669"/>
    <property type="project" value="UniProtKB-UniRule"/>
</dbReference>
<comment type="subcellular location">
    <subcellularLocation>
        <location evidence="1">Cytoplasm</location>
    </subcellularLocation>
</comment>
<dbReference type="RefSeq" id="WP_013740339.1">
    <property type="nucleotide sequence ID" value="NC_015436.1"/>
</dbReference>
<protein>
    <recommendedName>
        <fullName evidence="1">Citrate lyase alpha chain</fullName>
        <shortName evidence="1">Citrase alpha chain</shortName>
        <ecNumber evidence="1">2.8.3.10</ecNumber>
        <ecNumber evidence="1">4.1.3.6</ecNumber>
    </recommendedName>
    <alternativeName>
        <fullName evidence="1">Citrate (pro-3S)-lyase alpha chain</fullName>
    </alternativeName>
    <alternativeName>
        <fullName evidence="1">Citrate CoA-transferase subunit</fullName>
    </alternativeName>
</protein>
<proteinExistence type="predicted"/>
<dbReference type="EC" id="2.8.3.10" evidence="1"/>
<comment type="catalytic activity">
    <reaction evidence="1">
        <text>citrate = oxaloacetate + acetate</text>
        <dbReference type="Rhea" id="RHEA:10760"/>
        <dbReference type="ChEBI" id="CHEBI:16452"/>
        <dbReference type="ChEBI" id="CHEBI:16947"/>
        <dbReference type="ChEBI" id="CHEBI:30089"/>
        <dbReference type="EC" id="4.1.3.6"/>
    </reaction>
</comment>
<gene>
    <name evidence="2" type="ordered locus">Spico_1748</name>
</gene>
<dbReference type="GO" id="GO:0006084">
    <property type="term" value="P:acetyl-CoA metabolic process"/>
    <property type="evidence" value="ECO:0007669"/>
    <property type="project" value="UniProtKB-UniRule"/>
</dbReference>
<evidence type="ECO:0000256" key="1">
    <source>
        <dbReference type="PIRNR" id="PIRNR009451"/>
    </source>
</evidence>
<dbReference type="KEGG" id="scc:Spico_1748"/>
<evidence type="ECO:0000313" key="2">
    <source>
        <dbReference type="EMBL" id="AEC02946.1"/>
    </source>
</evidence>
<dbReference type="GO" id="GO:0008814">
    <property type="term" value="F:citrate CoA-transferase activity"/>
    <property type="evidence" value="ECO:0007669"/>
    <property type="project" value="UniProtKB-UniRule"/>
</dbReference>
<dbReference type="PANTHER" id="PTHR40596">
    <property type="entry name" value="CITRATE LYASE ALPHA CHAIN"/>
    <property type="match status" value="1"/>
</dbReference>
<sequence length="516" mass="55431">MINKAGRDIPDELLKDGLEVFQGQYYRDGYEYKKAAPKVKGYVQPRGSKVVDSLKDAILKCGLKDGMTVSFHHHFREGDYVASMVMEVIHELGFKDIYICASSLGAAQKSFVPMIEDGTITGISTSGVRAEIGRAISEGKLPRPAMIRTHGGRVRAIETGDIHIDIAFIGAPTSDELGNSRGTGGKSDCGVLSYAVVDARYADKVVVVTDMLVPTPNLPAGIQGIDVDYVVVVDQIGNPKKIASAVLRMTENPRELMIAEYATKCMVATPYFKDGFSFQTGAGGASLAVTRFLRPYMEKQGIQMGFACGGIVEPMVQLLKDGFIRKIVDTQDFDIASVESIGKTPGHVEISTSEYANPLNKGAFVNYLDFVILGALEVDVDYNVNVVQGSDGLIQGAPGGHVDTAAGAKCTIIATPLVRSRIPSIRDRVTSVTTPGESVDIVVTEYGVAVNPARADLIACLADSGVPLKTIEELRDEAYKLVGTPADIKFEDKIVALVEYRDGTIIDVIRKPADLG</sequence>
<dbReference type="Proteomes" id="UP000007939">
    <property type="component" value="Chromosome"/>
</dbReference>
<dbReference type="InterPro" id="IPR006472">
    <property type="entry name" value="Citrate_lyase_asu"/>
</dbReference>
<dbReference type="Pfam" id="PF04223">
    <property type="entry name" value="CitF"/>
    <property type="match status" value="1"/>
</dbReference>
<dbReference type="OrthoDB" id="9767643at2"/>
<comment type="catalytic activity">
    <reaction evidence="1">
        <text>citrate + acetyl-CoA = (3S)-citryl-CoA + acetate</text>
        <dbReference type="Rhea" id="RHEA:19405"/>
        <dbReference type="ChEBI" id="CHEBI:16947"/>
        <dbReference type="ChEBI" id="CHEBI:30089"/>
        <dbReference type="ChEBI" id="CHEBI:57288"/>
        <dbReference type="ChEBI" id="CHEBI:57321"/>
        <dbReference type="EC" id="2.8.3.10"/>
    </reaction>
</comment>
<dbReference type="PIRSF" id="PIRSF009451">
    <property type="entry name" value="Citrt_lyas_alpha"/>
    <property type="match status" value="1"/>
</dbReference>
<dbReference type="GO" id="GO:0005737">
    <property type="term" value="C:cytoplasm"/>
    <property type="evidence" value="ECO:0007669"/>
    <property type="project" value="UniProtKB-SubCell"/>
</dbReference>
<accession>F4GLB4</accession>
<dbReference type="InterPro" id="IPR037171">
    <property type="entry name" value="NagB/RpiA_transferase-like"/>
</dbReference>
<keyword evidence="1 2" id="KW-0456">Lyase</keyword>
<organism evidence="2 3">
    <name type="scientific">Parasphaerochaeta coccoides (strain ATCC BAA-1237 / DSM 17374 / SPN1)</name>
    <name type="common">Sphaerochaeta coccoides</name>
    <dbReference type="NCBI Taxonomy" id="760011"/>
    <lineage>
        <taxon>Bacteria</taxon>
        <taxon>Pseudomonadati</taxon>
        <taxon>Spirochaetota</taxon>
        <taxon>Spirochaetia</taxon>
        <taxon>Spirochaetales</taxon>
        <taxon>Sphaerochaetaceae</taxon>
        <taxon>Parasphaerochaeta</taxon>
    </lineage>
</organism>
<evidence type="ECO:0000313" key="3">
    <source>
        <dbReference type="Proteomes" id="UP000007939"/>
    </source>
</evidence>
<dbReference type="STRING" id="760011.Spico_1748"/>
<dbReference type="EMBL" id="CP002659">
    <property type="protein sequence ID" value="AEC02946.1"/>
    <property type="molecule type" value="Genomic_DNA"/>
</dbReference>
<reference evidence="3" key="1">
    <citation type="submission" date="2011-04" db="EMBL/GenBank/DDBJ databases">
        <title>The complete genome of Spirochaeta coccoides DSM 17374.</title>
        <authorList>
            <person name="Lucas S."/>
            <person name="Copeland A."/>
            <person name="Lapidus A."/>
            <person name="Bruce D."/>
            <person name="Goodwin L."/>
            <person name="Pitluck S."/>
            <person name="Peters L."/>
            <person name="Kyrpides N."/>
            <person name="Mavromatis K."/>
            <person name="Pagani I."/>
            <person name="Ivanova N."/>
            <person name="Ovchinnikova G."/>
            <person name="Lu M."/>
            <person name="Detter J.C."/>
            <person name="Tapia R."/>
            <person name="Han C."/>
            <person name="Land M."/>
            <person name="Hauser L."/>
            <person name="Markowitz V."/>
            <person name="Cheng J.-F."/>
            <person name="Hugenholtz P."/>
            <person name="Woyke T."/>
            <person name="Wu D."/>
            <person name="Spring S."/>
            <person name="Schroeder M."/>
            <person name="Brambilla E."/>
            <person name="Klenk H.-P."/>
            <person name="Eisen J.A."/>
        </authorList>
    </citation>
    <scope>NUCLEOTIDE SEQUENCE [LARGE SCALE GENOMIC DNA]</scope>
    <source>
        <strain evidence="3">ATCC BAA-1237 / DSM 17374 / SPN1</strain>
    </source>
</reference>
<reference evidence="2 3" key="2">
    <citation type="journal article" date="2012" name="Stand. Genomic Sci.">
        <title>Complete genome sequence of the termite hindgut bacterium Spirochaeta coccoides type strain (SPN1(T)), reclassification in the genus Sphaerochaeta as Sphaerochaeta coccoides comb. nov. and emendations of the family Spirochaetaceae and the genus Sphaerochaeta.</title>
        <authorList>
            <person name="Abt B."/>
            <person name="Han C."/>
            <person name="Scheuner C."/>
            <person name="Lu M."/>
            <person name="Lapidus A."/>
            <person name="Nolan M."/>
            <person name="Lucas S."/>
            <person name="Hammon N."/>
            <person name="Deshpande S."/>
            <person name="Cheng J.F."/>
            <person name="Tapia R."/>
            <person name="Goodwin L.A."/>
            <person name="Pitluck S."/>
            <person name="Liolios K."/>
            <person name="Pagani I."/>
            <person name="Ivanova N."/>
            <person name="Mavromatis K."/>
            <person name="Mikhailova N."/>
            <person name="Huntemann M."/>
            <person name="Pati A."/>
            <person name="Chen A."/>
            <person name="Palaniappan K."/>
            <person name="Land M."/>
            <person name="Hauser L."/>
            <person name="Brambilla E.M."/>
            <person name="Rohde M."/>
            <person name="Spring S."/>
            <person name="Gronow S."/>
            <person name="Goker M."/>
            <person name="Woyke T."/>
            <person name="Bristow J."/>
            <person name="Eisen J.A."/>
            <person name="Markowitz V."/>
            <person name="Hugenholtz P."/>
            <person name="Kyrpides N.C."/>
            <person name="Klenk H.P."/>
            <person name="Detter J.C."/>
        </authorList>
    </citation>
    <scope>NUCLEOTIDE SEQUENCE [LARGE SCALE GENOMIC DNA]</scope>
    <source>
        <strain evidence="3">ATCC BAA-1237 / DSM 17374 / SPN1</strain>
    </source>
</reference>
<name>F4GLB4_PARC1</name>
<dbReference type="EC" id="4.1.3.6" evidence="1"/>
<dbReference type="SUPFAM" id="SSF100950">
    <property type="entry name" value="NagB/RpiA/CoA transferase-like"/>
    <property type="match status" value="2"/>
</dbReference>
<keyword evidence="1 2" id="KW-0808">Transferase</keyword>